<dbReference type="InterPro" id="IPR010985">
    <property type="entry name" value="Ribbon_hlx_hlx"/>
</dbReference>
<comment type="similarity">
    <text evidence="1">Belongs to the ParD antitoxin family.</text>
</comment>
<evidence type="ECO:0000313" key="3">
    <source>
        <dbReference type="EMBL" id="XBY46184.1"/>
    </source>
</evidence>
<keyword evidence="2" id="KW-1277">Toxin-antitoxin system</keyword>
<evidence type="ECO:0000256" key="2">
    <source>
        <dbReference type="ARBA" id="ARBA00022649"/>
    </source>
</evidence>
<dbReference type="EMBL" id="CP158568">
    <property type="protein sequence ID" value="XBY46184.1"/>
    <property type="molecule type" value="Genomic_DNA"/>
</dbReference>
<dbReference type="KEGG" id="mflg:ABS361_08135"/>
<dbReference type="GO" id="GO:0006355">
    <property type="term" value="P:regulation of DNA-templated transcription"/>
    <property type="evidence" value="ECO:0007669"/>
    <property type="project" value="InterPro"/>
</dbReference>
<dbReference type="Gene3D" id="6.10.10.120">
    <property type="entry name" value="Antitoxin ParD1-like"/>
    <property type="match status" value="1"/>
</dbReference>
<dbReference type="PANTHER" id="PTHR36582">
    <property type="entry name" value="ANTITOXIN PARD"/>
    <property type="match status" value="1"/>
</dbReference>
<dbReference type="InterPro" id="IPR022789">
    <property type="entry name" value="ParD"/>
</dbReference>
<accession>A0AAU7XGI0</accession>
<name>A0AAU7XGI0_9HYPH</name>
<dbReference type="SUPFAM" id="SSF47598">
    <property type="entry name" value="Ribbon-helix-helix"/>
    <property type="match status" value="1"/>
</dbReference>
<dbReference type="InterPro" id="IPR038296">
    <property type="entry name" value="ParD_sf"/>
</dbReference>
<protein>
    <submittedName>
        <fullName evidence="3">Type II toxin-antitoxin system ParD family antitoxin</fullName>
    </submittedName>
</protein>
<dbReference type="AlphaFoldDB" id="A0AAU7XGI0"/>
<sequence length="85" mass="9122">MTINVDLGKLEGFVAELVRSGRYGSEAEVVTEALRLLQAQEHKLAALDEAIARGIADADAGRVKPAEEVLARLAAKYSAMTRGIR</sequence>
<dbReference type="Pfam" id="PF03693">
    <property type="entry name" value="ParD_antitoxin"/>
    <property type="match status" value="1"/>
</dbReference>
<evidence type="ECO:0000256" key="1">
    <source>
        <dbReference type="ARBA" id="ARBA00008580"/>
    </source>
</evidence>
<reference evidence="3" key="1">
    <citation type="submission" date="2024-06" db="EMBL/GenBank/DDBJ databases">
        <title>Methylostella associata gen. nov., sp. nov., a novel Ancalomicrobiaceae-affiliated facultatively methylotrophic bacteria that feed on methanotrophs of the genus Methylococcus.</title>
        <authorList>
            <person name="Saltykova V."/>
            <person name="Danilova O.V."/>
            <person name="Oshkin I.Y."/>
            <person name="Belova S.E."/>
            <person name="Pimenov N.V."/>
            <person name="Dedysh S.N."/>
        </authorList>
    </citation>
    <scope>NUCLEOTIDE SEQUENCE</scope>
    <source>
        <strain evidence="3">S20</strain>
    </source>
</reference>
<dbReference type="NCBIfam" id="TIGR02606">
    <property type="entry name" value="antidote_CC2985"/>
    <property type="match status" value="1"/>
</dbReference>
<dbReference type="PANTHER" id="PTHR36582:SF2">
    <property type="entry name" value="ANTITOXIN PARD"/>
    <property type="match status" value="1"/>
</dbReference>
<gene>
    <name evidence="3" type="ORF">ABS361_08135</name>
</gene>
<proteinExistence type="inferred from homology"/>
<organism evidence="3">
    <name type="scientific">Methyloraptor flagellatus</name>
    <dbReference type="NCBI Taxonomy" id="3162530"/>
    <lineage>
        <taxon>Bacteria</taxon>
        <taxon>Pseudomonadati</taxon>
        <taxon>Pseudomonadota</taxon>
        <taxon>Alphaproteobacteria</taxon>
        <taxon>Hyphomicrobiales</taxon>
        <taxon>Ancalomicrobiaceae</taxon>
        <taxon>Methyloraptor</taxon>
    </lineage>
</organism>